<dbReference type="Pfam" id="PF13855">
    <property type="entry name" value="LRR_8"/>
    <property type="match status" value="1"/>
</dbReference>
<dbReference type="PANTHER" id="PTHR48063">
    <property type="entry name" value="LRR RECEPTOR-LIKE KINASE"/>
    <property type="match status" value="1"/>
</dbReference>
<proteinExistence type="predicted"/>
<sequence>MDSCKQGPEFPAWLQSQINISEIDISNASIVDAMPNWFWSLISTAEFVNISGNQISGHVPNLLHLNNLHELDLSSNDFEGPLPYFPPGLLALKLSNNSFSGTISLAIFMNMPYLIELSFSKNNLSGKIPSSICQLQALVALDLSKNLLSGELPNCWNDSSSIAVMDFSSNNISGVIPESICSTASLRSLHLSNNRLSGELPLSLKDCTELVLLDAGHNDLKGEIPTWIGESLTRLEFLKLRSNMLAGHIPPNLSRLSALQFLDLADNELLGTIPRSFGNFTAMKVIRKFPGLIMGAFESAYKEQMPLTTKGNTLNYDKLLSLVNILDLSDNNLFGGVPEELTKIKFVPQKDASGSLSYIARIKGQVQMGPSFFCVHTQ</sequence>
<accession>A0A9E7FJI2</accession>
<dbReference type="AlphaFoldDB" id="A0A9E7FJI2"/>
<organism evidence="9 10">
    <name type="scientific">Musa troglodytarum</name>
    <name type="common">fe'i banana</name>
    <dbReference type="NCBI Taxonomy" id="320322"/>
    <lineage>
        <taxon>Eukaryota</taxon>
        <taxon>Viridiplantae</taxon>
        <taxon>Streptophyta</taxon>
        <taxon>Embryophyta</taxon>
        <taxon>Tracheophyta</taxon>
        <taxon>Spermatophyta</taxon>
        <taxon>Magnoliopsida</taxon>
        <taxon>Liliopsida</taxon>
        <taxon>Zingiberales</taxon>
        <taxon>Musaceae</taxon>
        <taxon>Musa</taxon>
    </lineage>
</organism>
<evidence type="ECO:0000313" key="9">
    <source>
        <dbReference type="EMBL" id="URD95088.1"/>
    </source>
</evidence>
<dbReference type="Proteomes" id="UP001055439">
    <property type="component" value="Chromosome 4"/>
</dbReference>
<keyword evidence="5" id="KW-0677">Repeat</keyword>
<keyword evidence="8" id="KW-0325">Glycoprotein</keyword>
<dbReference type="FunFam" id="3.80.10.10:FF:000095">
    <property type="entry name" value="LRR receptor-like serine/threonine-protein kinase GSO1"/>
    <property type="match status" value="1"/>
</dbReference>
<keyword evidence="9" id="KW-0418">Kinase</keyword>
<dbReference type="EMBL" id="CP097506">
    <property type="protein sequence ID" value="URD95088.1"/>
    <property type="molecule type" value="Genomic_DNA"/>
</dbReference>
<dbReference type="PANTHER" id="PTHR48063:SF112">
    <property type="entry name" value="RECEPTOR LIKE PROTEIN 30-LIKE"/>
    <property type="match status" value="1"/>
</dbReference>
<evidence type="ECO:0000256" key="5">
    <source>
        <dbReference type="ARBA" id="ARBA00022737"/>
    </source>
</evidence>
<protein>
    <submittedName>
        <fullName evidence="9">LRR receptor-like serine threonine-protein kinase</fullName>
    </submittedName>
</protein>
<evidence type="ECO:0000256" key="3">
    <source>
        <dbReference type="ARBA" id="ARBA00022692"/>
    </source>
</evidence>
<dbReference type="InterPro" id="IPR001611">
    <property type="entry name" value="Leu-rich_rpt"/>
</dbReference>
<evidence type="ECO:0000256" key="6">
    <source>
        <dbReference type="ARBA" id="ARBA00022989"/>
    </source>
</evidence>
<evidence type="ECO:0000256" key="4">
    <source>
        <dbReference type="ARBA" id="ARBA00022729"/>
    </source>
</evidence>
<evidence type="ECO:0000313" key="10">
    <source>
        <dbReference type="Proteomes" id="UP001055439"/>
    </source>
</evidence>
<dbReference type="SUPFAM" id="SSF52047">
    <property type="entry name" value="RNI-like"/>
    <property type="match status" value="1"/>
</dbReference>
<keyword evidence="10" id="KW-1185">Reference proteome</keyword>
<dbReference type="InterPro" id="IPR032675">
    <property type="entry name" value="LRR_dom_sf"/>
</dbReference>
<keyword evidence="9" id="KW-0675">Receptor</keyword>
<comment type="subcellular location">
    <subcellularLocation>
        <location evidence="1">Membrane</location>
        <topology evidence="1">Single-pass type I membrane protein</topology>
    </subcellularLocation>
</comment>
<dbReference type="GO" id="GO:0016301">
    <property type="term" value="F:kinase activity"/>
    <property type="evidence" value="ECO:0007669"/>
    <property type="project" value="UniProtKB-KW"/>
</dbReference>
<evidence type="ECO:0000256" key="2">
    <source>
        <dbReference type="ARBA" id="ARBA00022614"/>
    </source>
</evidence>
<keyword evidence="3" id="KW-0812">Transmembrane</keyword>
<evidence type="ECO:0000256" key="1">
    <source>
        <dbReference type="ARBA" id="ARBA00004479"/>
    </source>
</evidence>
<keyword evidence="7" id="KW-0472">Membrane</keyword>
<dbReference type="OrthoDB" id="786385at2759"/>
<evidence type="ECO:0000256" key="8">
    <source>
        <dbReference type="ARBA" id="ARBA00023180"/>
    </source>
</evidence>
<keyword evidence="4" id="KW-0732">Signal</keyword>
<reference evidence="9" key="1">
    <citation type="submission" date="2022-05" db="EMBL/GenBank/DDBJ databases">
        <title>The Musa troglodytarum L. genome provides insights into the mechanism of non-climacteric behaviour and enrichment of carotenoids.</title>
        <authorList>
            <person name="Wang J."/>
        </authorList>
    </citation>
    <scope>NUCLEOTIDE SEQUENCE</scope>
    <source>
        <tissue evidence="9">Leaf</tissue>
    </source>
</reference>
<dbReference type="Gene3D" id="3.80.10.10">
    <property type="entry name" value="Ribonuclease Inhibitor"/>
    <property type="match status" value="1"/>
</dbReference>
<keyword evidence="9" id="KW-0808">Transferase</keyword>
<gene>
    <name evidence="9" type="ORF">MUK42_29173</name>
</gene>
<keyword evidence="6" id="KW-1133">Transmembrane helix</keyword>
<dbReference type="Pfam" id="PF00560">
    <property type="entry name" value="LRR_1"/>
    <property type="match status" value="6"/>
</dbReference>
<evidence type="ECO:0000256" key="7">
    <source>
        <dbReference type="ARBA" id="ARBA00023136"/>
    </source>
</evidence>
<dbReference type="GO" id="GO:0016020">
    <property type="term" value="C:membrane"/>
    <property type="evidence" value="ECO:0007669"/>
    <property type="project" value="UniProtKB-SubCell"/>
</dbReference>
<keyword evidence="2" id="KW-0433">Leucine-rich repeat</keyword>
<dbReference type="InterPro" id="IPR046956">
    <property type="entry name" value="RLP23-like"/>
</dbReference>
<name>A0A9E7FJI2_9LILI</name>